<dbReference type="GO" id="GO:0003729">
    <property type="term" value="F:mRNA binding"/>
    <property type="evidence" value="ECO:0007669"/>
    <property type="project" value="TreeGrafter"/>
</dbReference>
<dbReference type="EMBL" id="SDMP01000015">
    <property type="protein sequence ID" value="RYR08059.1"/>
    <property type="molecule type" value="Genomic_DNA"/>
</dbReference>
<keyword evidence="2" id="KW-0677">Repeat</keyword>
<dbReference type="InterPro" id="IPR011990">
    <property type="entry name" value="TPR-like_helical_dom_sf"/>
</dbReference>
<dbReference type="Gene3D" id="1.25.40.10">
    <property type="entry name" value="Tetratricopeptide repeat domain"/>
    <property type="match status" value="3"/>
</dbReference>
<feature type="repeat" description="PPR" evidence="3">
    <location>
        <begin position="9"/>
        <end position="43"/>
    </location>
</feature>
<organism evidence="4 5">
    <name type="scientific">Arachis hypogaea</name>
    <name type="common">Peanut</name>
    <dbReference type="NCBI Taxonomy" id="3818"/>
    <lineage>
        <taxon>Eukaryota</taxon>
        <taxon>Viridiplantae</taxon>
        <taxon>Streptophyta</taxon>
        <taxon>Embryophyta</taxon>
        <taxon>Tracheophyta</taxon>
        <taxon>Spermatophyta</taxon>
        <taxon>Magnoliopsida</taxon>
        <taxon>eudicotyledons</taxon>
        <taxon>Gunneridae</taxon>
        <taxon>Pentapetalae</taxon>
        <taxon>rosids</taxon>
        <taxon>fabids</taxon>
        <taxon>Fabales</taxon>
        <taxon>Fabaceae</taxon>
        <taxon>Papilionoideae</taxon>
        <taxon>50 kb inversion clade</taxon>
        <taxon>dalbergioids sensu lato</taxon>
        <taxon>Dalbergieae</taxon>
        <taxon>Pterocarpus clade</taxon>
        <taxon>Arachis</taxon>
    </lineage>
</organism>
<evidence type="ECO:0008006" key="6">
    <source>
        <dbReference type="Google" id="ProtNLM"/>
    </source>
</evidence>
<evidence type="ECO:0000313" key="4">
    <source>
        <dbReference type="EMBL" id="RYR08059.1"/>
    </source>
</evidence>
<dbReference type="InterPro" id="IPR002885">
    <property type="entry name" value="PPR_rpt"/>
</dbReference>
<evidence type="ECO:0000256" key="1">
    <source>
        <dbReference type="ARBA" id="ARBA00007626"/>
    </source>
</evidence>
<dbReference type="GO" id="GO:0008380">
    <property type="term" value="P:RNA splicing"/>
    <property type="evidence" value="ECO:0007669"/>
    <property type="project" value="TreeGrafter"/>
</dbReference>
<feature type="repeat" description="PPR" evidence="3">
    <location>
        <begin position="133"/>
        <end position="167"/>
    </location>
</feature>
<protein>
    <recommendedName>
        <fullName evidence="6">Pentatricopeptide repeat-containing protein</fullName>
    </recommendedName>
</protein>
<dbReference type="Pfam" id="PF13041">
    <property type="entry name" value="PPR_2"/>
    <property type="match status" value="3"/>
</dbReference>
<feature type="repeat" description="PPR" evidence="3">
    <location>
        <begin position="221"/>
        <end position="255"/>
    </location>
</feature>
<keyword evidence="5" id="KW-1185">Reference proteome</keyword>
<feature type="repeat" description="PPR" evidence="3">
    <location>
        <begin position="98"/>
        <end position="132"/>
    </location>
</feature>
<dbReference type="AlphaFoldDB" id="A0A444Z1J0"/>
<accession>A0A444Z1J0</accession>
<evidence type="ECO:0000313" key="5">
    <source>
        <dbReference type="Proteomes" id="UP000289738"/>
    </source>
</evidence>
<dbReference type="STRING" id="3818.A0A444Z1J0"/>
<evidence type="ECO:0000256" key="3">
    <source>
        <dbReference type="PROSITE-ProRule" id="PRU00708"/>
    </source>
</evidence>
<dbReference type="Proteomes" id="UP000289738">
    <property type="component" value="Chromosome B05"/>
</dbReference>
<dbReference type="GO" id="GO:0005739">
    <property type="term" value="C:mitochondrion"/>
    <property type="evidence" value="ECO:0007669"/>
    <property type="project" value="TreeGrafter"/>
</dbReference>
<dbReference type="PROSITE" id="PS51375">
    <property type="entry name" value="PPR"/>
    <property type="match status" value="5"/>
</dbReference>
<comment type="caution">
    <text evidence="4">The sequence shown here is derived from an EMBL/GenBank/DDBJ whole genome shotgun (WGS) entry which is preliminary data.</text>
</comment>
<comment type="similarity">
    <text evidence="1">Belongs to the PPR family. P subfamily.</text>
</comment>
<dbReference type="NCBIfam" id="TIGR00756">
    <property type="entry name" value="PPR"/>
    <property type="match status" value="4"/>
</dbReference>
<reference evidence="4 5" key="1">
    <citation type="submission" date="2019-01" db="EMBL/GenBank/DDBJ databases">
        <title>Sequencing of cultivated peanut Arachis hypogaea provides insights into genome evolution and oil improvement.</title>
        <authorList>
            <person name="Chen X."/>
        </authorList>
    </citation>
    <scope>NUCLEOTIDE SEQUENCE [LARGE SCALE GENOMIC DNA]</scope>
    <source>
        <strain evidence="5">cv. Fuhuasheng</strain>
        <tissue evidence="4">Leaves</tissue>
    </source>
</reference>
<proteinExistence type="inferred from homology"/>
<evidence type="ECO:0000256" key="2">
    <source>
        <dbReference type="ARBA" id="ARBA00022737"/>
    </source>
</evidence>
<sequence>MKGEGLEPNGFTYNMLLKALCKNGKMDGACKLLEEMSNKGCPLNAVSYTTVVSSVCKLGQVEKAKEQANGFAPVVPVYNALINDFCKEYKINEGIDPNVISYSTIINCLFDMENIELSLVSFAQMLKKECNPNIHTYSSLIKGCLLGGKLGEALELWNLMIMEGVKSNVVLYKPSYKMEKSSCSPNVTTYSTLISGFVKAGDLLGASAIWNKVINCGCHPNVVVYTTMVDVLCQMSMFNQAHRLIENMVAHQMLSHSTH</sequence>
<gene>
    <name evidence="4" type="ORF">Ahy_B05g075607</name>
</gene>
<dbReference type="GO" id="GO:0000963">
    <property type="term" value="P:mitochondrial RNA processing"/>
    <property type="evidence" value="ECO:0007669"/>
    <property type="project" value="TreeGrafter"/>
</dbReference>
<dbReference type="PANTHER" id="PTHR47932">
    <property type="entry name" value="ATPASE EXPRESSION PROTEIN 3"/>
    <property type="match status" value="1"/>
</dbReference>
<dbReference type="PANTHER" id="PTHR47932:SF2">
    <property type="entry name" value="OS10G0484300 PROTEIN"/>
    <property type="match status" value="1"/>
</dbReference>
<name>A0A444Z1J0_ARAHY</name>
<feature type="repeat" description="PPR" evidence="3">
    <location>
        <begin position="186"/>
        <end position="220"/>
    </location>
</feature>